<keyword evidence="3" id="KW-1185">Reference proteome</keyword>
<protein>
    <submittedName>
        <fullName evidence="2">Uncharacterized protein</fullName>
    </submittedName>
</protein>
<evidence type="ECO:0000256" key="1">
    <source>
        <dbReference type="SAM" id="Phobius"/>
    </source>
</evidence>
<feature type="transmembrane region" description="Helical" evidence="1">
    <location>
        <begin position="12"/>
        <end position="30"/>
    </location>
</feature>
<keyword evidence="1" id="KW-0472">Membrane</keyword>
<name>A0AAV1L0D2_9NEOP</name>
<comment type="caution">
    <text evidence="2">The sequence shown here is derived from an EMBL/GenBank/DDBJ whole genome shotgun (WGS) entry which is preliminary data.</text>
</comment>
<keyword evidence="1" id="KW-1133">Transmembrane helix</keyword>
<keyword evidence="1" id="KW-0812">Transmembrane</keyword>
<gene>
    <name evidence="2" type="ORF">PARMNEM_LOCUS8938</name>
</gene>
<dbReference type="EMBL" id="CAVLGL010000082">
    <property type="protein sequence ID" value="CAK1588280.1"/>
    <property type="molecule type" value="Genomic_DNA"/>
</dbReference>
<proteinExistence type="predicted"/>
<organism evidence="2 3">
    <name type="scientific">Parnassius mnemosyne</name>
    <name type="common">clouded apollo</name>
    <dbReference type="NCBI Taxonomy" id="213953"/>
    <lineage>
        <taxon>Eukaryota</taxon>
        <taxon>Metazoa</taxon>
        <taxon>Ecdysozoa</taxon>
        <taxon>Arthropoda</taxon>
        <taxon>Hexapoda</taxon>
        <taxon>Insecta</taxon>
        <taxon>Pterygota</taxon>
        <taxon>Neoptera</taxon>
        <taxon>Endopterygota</taxon>
        <taxon>Lepidoptera</taxon>
        <taxon>Glossata</taxon>
        <taxon>Ditrysia</taxon>
        <taxon>Papilionoidea</taxon>
        <taxon>Papilionidae</taxon>
        <taxon>Parnassiinae</taxon>
        <taxon>Parnassini</taxon>
        <taxon>Parnassius</taxon>
        <taxon>Driopa</taxon>
    </lineage>
</organism>
<accession>A0AAV1L0D2</accession>
<evidence type="ECO:0000313" key="2">
    <source>
        <dbReference type="EMBL" id="CAK1588280.1"/>
    </source>
</evidence>
<sequence length="129" mass="15003">MVLRLLSKGRLFLWIISIILLVSLICTYINNVPENNDSVGRCMSELTSIKYQLNVVTEYKNRIDRLLTETQKAHEGDKERFKDVMESCLAMKQQTVICQSQFEDLQGECKKVKEDFDKLRTDLEKPKAV</sequence>
<dbReference type="AlphaFoldDB" id="A0AAV1L0D2"/>
<evidence type="ECO:0000313" key="3">
    <source>
        <dbReference type="Proteomes" id="UP001314205"/>
    </source>
</evidence>
<dbReference type="Proteomes" id="UP001314205">
    <property type="component" value="Unassembled WGS sequence"/>
</dbReference>
<reference evidence="2 3" key="1">
    <citation type="submission" date="2023-11" db="EMBL/GenBank/DDBJ databases">
        <authorList>
            <person name="Hedman E."/>
            <person name="Englund M."/>
            <person name="Stromberg M."/>
            <person name="Nyberg Akerstrom W."/>
            <person name="Nylinder S."/>
            <person name="Jareborg N."/>
            <person name="Kallberg Y."/>
            <person name="Kronander E."/>
        </authorList>
    </citation>
    <scope>NUCLEOTIDE SEQUENCE [LARGE SCALE GENOMIC DNA]</scope>
</reference>